<dbReference type="SUPFAM" id="SSF143113">
    <property type="entry name" value="NAP-like"/>
    <property type="match status" value="1"/>
</dbReference>
<dbReference type="Proteomes" id="UP001295469">
    <property type="component" value="Chromosome C06"/>
</dbReference>
<protein>
    <submittedName>
        <fullName evidence="4">(rape) hypothetical protein</fullName>
    </submittedName>
</protein>
<evidence type="ECO:0000313" key="4">
    <source>
        <dbReference type="EMBL" id="CAF2065240.1"/>
    </source>
</evidence>
<organism evidence="4">
    <name type="scientific">Brassica napus</name>
    <name type="common">Rape</name>
    <dbReference type="NCBI Taxonomy" id="3708"/>
    <lineage>
        <taxon>Eukaryota</taxon>
        <taxon>Viridiplantae</taxon>
        <taxon>Streptophyta</taxon>
        <taxon>Embryophyta</taxon>
        <taxon>Tracheophyta</taxon>
        <taxon>Spermatophyta</taxon>
        <taxon>Magnoliopsida</taxon>
        <taxon>eudicotyledons</taxon>
        <taxon>Gunneridae</taxon>
        <taxon>Pentapetalae</taxon>
        <taxon>rosids</taxon>
        <taxon>malvids</taxon>
        <taxon>Brassicales</taxon>
        <taxon>Brassicaceae</taxon>
        <taxon>Brassiceae</taxon>
        <taxon>Brassica</taxon>
    </lineage>
</organism>
<dbReference type="GO" id="GO:0042393">
    <property type="term" value="F:histone binding"/>
    <property type="evidence" value="ECO:0007669"/>
    <property type="project" value="UniProtKB-ARBA"/>
</dbReference>
<dbReference type="EMBL" id="HG994370">
    <property type="protein sequence ID" value="CAF2065240.1"/>
    <property type="molecule type" value="Genomic_DNA"/>
</dbReference>
<keyword evidence="2" id="KW-0143">Chaperone</keyword>
<evidence type="ECO:0000256" key="1">
    <source>
        <dbReference type="ARBA" id="ARBA00009947"/>
    </source>
</evidence>
<dbReference type="PANTHER" id="PTHR11875">
    <property type="entry name" value="TESTIS-SPECIFIC Y-ENCODED PROTEIN"/>
    <property type="match status" value="1"/>
</dbReference>
<dbReference type="Gene3D" id="1.20.5.1500">
    <property type="match status" value="1"/>
</dbReference>
<evidence type="ECO:0000256" key="2">
    <source>
        <dbReference type="ARBA" id="ARBA00023186"/>
    </source>
</evidence>
<dbReference type="InterPro" id="IPR037231">
    <property type="entry name" value="NAP-like_sf"/>
</dbReference>
<sequence>MESDACSSKRKKPSIIRTIHNQHDEIEAKILEERAALEAKYQKLYQPFYTKRYEIVTGAVEVDGAPEEVKIEQGENKAAEEFKNQKGSSLRFFFDENPYFKNTVLTKTYHMIDEDEPILKKAIGLMDNEKFRSKRQAKNKEVREG</sequence>
<evidence type="ECO:0000256" key="3">
    <source>
        <dbReference type="RuleBase" id="RU003876"/>
    </source>
</evidence>
<dbReference type="InterPro" id="IPR002164">
    <property type="entry name" value="NAP_family"/>
</dbReference>
<dbReference type="GO" id="GO:0005634">
    <property type="term" value="C:nucleus"/>
    <property type="evidence" value="ECO:0007669"/>
    <property type="project" value="InterPro"/>
</dbReference>
<accession>A0A816QWE4</accession>
<dbReference type="Gene3D" id="3.30.1120.90">
    <property type="entry name" value="Nucleosome assembly protein"/>
    <property type="match status" value="1"/>
</dbReference>
<gene>
    <name evidence="4" type="ORF">DARMORV10_C06P50430.1</name>
</gene>
<dbReference type="GO" id="GO:0000724">
    <property type="term" value="P:double-strand break repair via homologous recombination"/>
    <property type="evidence" value="ECO:0007669"/>
    <property type="project" value="UniProtKB-ARBA"/>
</dbReference>
<reference evidence="4" key="1">
    <citation type="submission" date="2021-01" db="EMBL/GenBank/DDBJ databases">
        <authorList>
            <consortium name="Genoscope - CEA"/>
            <person name="William W."/>
        </authorList>
    </citation>
    <scope>NUCLEOTIDE SEQUENCE</scope>
</reference>
<dbReference type="AlphaFoldDB" id="A0A816QWE4"/>
<comment type="similarity">
    <text evidence="1 3">Belongs to the nucleosome assembly protein (NAP) family.</text>
</comment>
<dbReference type="GO" id="GO:0006334">
    <property type="term" value="P:nucleosome assembly"/>
    <property type="evidence" value="ECO:0007669"/>
    <property type="project" value="InterPro"/>
</dbReference>
<dbReference type="Pfam" id="PF00956">
    <property type="entry name" value="NAP"/>
    <property type="match status" value="2"/>
</dbReference>
<proteinExistence type="inferred from homology"/>
<name>A0A816QWE4_BRANA</name>